<keyword evidence="7" id="KW-0804">Transcription</keyword>
<dbReference type="Pfam" id="PF00382">
    <property type="entry name" value="TFIIB"/>
    <property type="match status" value="2"/>
</dbReference>
<dbReference type="Gene3D" id="1.10.472.10">
    <property type="entry name" value="Cyclin-like"/>
    <property type="match status" value="2"/>
</dbReference>
<dbReference type="GO" id="GO:0000995">
    <property type="term" value="F:RNA polymerase III general transcription initiation factor activity"/>
    <property type="evidence" value="ECO:0007669"/>
    <property type="project" value="TreeGrafter"/>
</dbReference>
<dbReference type="SUPFAM" id="SSF47954">
    <property type="entry name" value="Cyclin-like"/>
    <property type="match status" value="2"/>
</dbReference>
<evidence type="ECO:0000256" key="8">
    <source>
        <dbReference type="ARBA" id="ARBA00023242"/>
    </source>
</evidence>
<keyword evidence="3" id="KW-0479">Metal-binding</keyword>
<feature type="region of interest" description="Disordered" evidence="9">
    <location>
        <begin position="265"/>
        <end position="364"/>
    </location>
</feature>
<dbReference type="FunFam" id="1.20.5.650:FF:000002">
    <property type="entry name" value="Cyclin/Brf1-like TBP-binding protein"/>
    <property type="match status" value="1"/>
</dbReference>
<dbReference type="InterPro" id="IPR013150">
    <property type="entry name" value="TFIIB_cyclin"/>
</dbReference>
<evidence type="ECO:0000259" key="11">
    <source>
        <dbReference type="Pfam" id="PF07741"/>
    </source>
</evidence>
<keyword evidence="6" id="KW-0805">Transcription regulation</keyword>
<dbReference type="PANTHER" id="PTHR11618:SF4">
    <property type="entry name" value="TRANSCRIPTION FACTOR IIIB 90 KDA SUBUNIT"/>
    <property type="match status" value="1"/>
</dbReference>
<comment type="subcellular location">
    <subcellularLocation>
        <location evidence="1">Nucleus</location>
    </subcellularLocation>
</comment>
<keyword evidence="13" id="KW-1185">Reference proteome</keyword>
<feature type="compositionally biased region" description="Acidic residues" evidence="9">
    <location>
        <begin position="353"/>
        <end position="364"/>
    </location>
</feature>
<evidence type="ECO:0000256" key="7">
    <source>
        <dbReference type="ARBA" id="ARBA00023163"/>
    </source>
</evidence>
<evidence type="ECO:0000313" key="12">
    <source>
        <dbReference type="EMBL" id="KAJ4840287.1"/>
    </source>
</evidence>
<sequence>MVYCNSCNRDAPLYYDNGGQQSCSNCGKVSVFDVYSTDVQFTKNSSGQSQAMGGIVNSMGNDGYSRERLLENARDNMIGIKNDLRMGDDLSIVDQALQFYRIAVDKNFTKGRRTEQVQAACLYIACRENRRPYLLIDFSNYLRINIYVLGAVFLQLCKCLNLHEHPICQNLLDPSLFIDKYTTNLAGGKNKEISDVALAIIASMNHDWMQTGRRPSGLWGAALYISALAHGLTCSKTDILKLVHVCEQTLTKRLVEFENTESGSLTIVGSDGGSDPLAFQRAERQRRKSSCMDKTDDRNSVEKEMDQQPVQRKEQVQPTDSTSAGGAARCLGDGNGDFHKVNGGDDASSKEVDESDNFSDIDDTEVDGYLHNEEEKRFKKIIWEEMNKEYLEEQTAKEAAEAAIREAWFEKFKNSPERLEAAKELEAALAEAAAKSKKERQQKRAAEAKNLMPPQSASEAAHRLLKKKRLSSKINYDVLEKLFDESGSKDTKKSRTESLSDNDDNLGYTTDKDPGLEEASENGFAPEDENEHDAVAEEFDNDYYGENIDEAYDEEDNYDDYDVF</sequence>
<evidence type="ECO:0000256" key="1">
    <source>
        <dbReference type="ARBA" id="ARBA00004123"/>
    </source>
</evidence>
<keyword evidence="4" id="KW-0863">Zinc-finger</keyword>
<evidence type="ECO:0000256" key="4">
    <source>
        <dbReference type="ARBA" id="ARBA00022771"/>
    </source>
</evidence>
<dbReference type="Proteomes" id="UP001141552">
    <property type="component" value="Unassembled WGS sequence"/>
</dbReference>
<dbReference type="GO" id="GO:0000126">
    <property type="term" value="C:transcription factor TFIIIB complex"/>
    <property type="evidence" value="ECO:0007669"/>
    <property type="project" value="TreeGrafter"/>
</dbReference>
<feature type="compositionally biased region" description="Basic and acidic residues" evidence="9">
    <location>
        <begin position="485"/>
        <end position="498"/>
    </location>
</feature>
<reference evidence="12" key="2">
    <citation type="journal article" date="2023" name="Plants (Basel)">
        <title>Annotation of the Turnera subulata (Passifloraceae) Draft Genome Reveals the S-Locus Evolved after the Divergence of Turneroideae from Passifloroideae in a Stepwise Manner.</title>
        <authorList>
            <person name="Henning P.M."/>
            <person name="Roalson E.H."/>
            <person name="Mir W."/>
            <person name="McCubbin A.G."/>
            <person name="Shore J.S."/>
        </authorList>
    </citation>
    <scope>NUCLEOTIDE SEQUENCE</scope>
    <source>
        <strain evidence="12">F60SS</strain>
    </source>
</reference>
<dbReference type="FunFam" id="1.10.472.10:FF:000007">
    <property type="entry name" value="Transcription factor IIIB 90 kDa subunit"/>
    <property type="match status" value="1"/>
</dbReference>
<feature type="region of interest" description="Disordered" evidence="9">
    <location>
        <begin position="431"/>
        <end position="464"/>
    </location>
</feature>
<dbReference type="EMBL" id="JAKUCV010003083">
    <property type="protein sequence ID" value="KAJ4840287.1"/>
    <property type="molecule type" value="Genomic_DNA"/>
</dbReference>
<dbReference type="Pfam" id="PF07741">
    <property type="entry name" value="BRF1"/>
    <property type="match status" value="1"/>
</dbReference>
<dbReference type="GO" id="GO:0001006">
    <property type="term" value="F:RNA polymerase III type 3 promoter sequence-specific DNA binding"/>
    <property type="evidence" value="ECO:0007669"/>
    <property type="project" value="TreeGrafter"/>
</dbReference>
<evidence type="ECO:0008006" key="14">
    <source>
        <dbReference type="Google" id="ProtNLM"/>
    </source>
</evidence>
<feature type="domain" description="Transcription factor TFIIB cyclin-like" evidence="10">
    <location>
        <begin position="68"/>
        <end position="157"/>
    </location>
</feature>
<gene>
    <name evidence="12" type="ORF">Tsubulata_023408</name>
</gene>
<dbReference type="CDD" id="cd20553">
    <property type="entry name" value="CYCLIN_TFIIIB90_rpt1"/>
    <property type="match status" value="1"/>
</dbReference>
<feature type="domain" description="Transcription factor TFIIB cyclin-like" evidence="10">
    <location>
        <begin position="169"/>
        <end position="259"/>
    </location>
</feature>
<evidence type="ECO:0000256" key="6">
    <source>
        <dbReference type="ARBA" id="ARBA00023015"/>
    </source>
</evidence>
<dbReference type="GO" id="GO:0008270">
    <property type="term" value="F:zinc ion binding"/>
    <property type="evidence" value="ECO:0007669"/>
    <property type="project" value="UniProtKB-KW"/>
</dbReference>
<dbReference type="Gene3D" id="1.20.5.650">
    <property type="entry name" value="Single helix bin"/>
    <property type="match status" value="1"/>
</dbReference>
<feature type="compositionally biased region" description="Basic and acidic residues" evidence="9">
    <location>
        <begin position="290"/>
        <end position="315"/>
    </location>
</feature>
<proteinExistence type="inferred from homology"/>
<comment type="similarity">
    <text evidence="2">Belongs to the TFIIB family.</text>
</comment>
<feature type="domain" description="Brf1 TBP-binding" evidence="11">
    <location>
        <begin position="359"/>
        <end position="484"/>
    </location>
</feature>
<evidence type="ECO:0000256" key="5">
    <source>
        <dbReference type="ARBA" id="ARBA00022833"/>
    </source>
</evidence>
<dbReference type="InterPro" id="IPR000812">
    <property type="entry name" value="TFIIB"/>
</dbReference>
<dbReference type="AlphaFoldDB" id="A0A9Q0JGJ1"/>
<evidence type="ECO:0000313" key="13">
    <source>
        <dbReference type="Proteomes" id="UP001141552"/>
    </source>
</evidence>
<feature type="compositionally biased region" description="Acidic residues" evidence="9">
    <location>
        <begin position="516"/>
        <end position="564"/>
    </location>
</feature>
<dbReference type="GO" id="GO:0017025">
    <property type="term" value="F:TBP-class protein binding"/>
    <property type="evidence" value="ECO:0007669"/>
    <property type="project" value="InterPro"/>
</dbReference>
<dbReference type="PRINTS" id="PR00685">
    <property type="entry name" value="TIFACTORIIB"/>
</dbReference>
<keyword evidence="5" id="KW-0862">Zinc</keyword>
<evidence type="ECO:0000256" key="9">
    <source>
        <dbReference type="SAM" id="MobiDB-lite"/>
    </source>
</evidence>
<organism evidence="12 13">
    <name type="scientific">Turnera subulata</name>
    <dbReference type="NCBI Taxonomy" id="218843"/>
    <lineage>
        <taxon>Eukaryota</taxon>
        <taxon>Viridiplantae</taxon>
        <taxon>Streptophyta</taxon>
        <taxon>Embryophyta</taxon>
        <taxon>Tracheophyta</taxon>
        <taxon>Spermatophyta</taxon>
        <taxon>Magnoliopsida</taxon>
        <taxon>eudicotyledons</taxon>
        <taxon>Gunneridae</taxon>
        <taxon>Pentapetalae</taxon>
        <taxon>rosids</taxon>
        <taxon>fabids</taxon>
        <taxon>Malpighiales</taxon>
        <taxon>Passifloraceae</taxon>
        <taxon>Turnera</taxon>
    </lineage>
</organism>
<dbReference type="CDD" id="cd20554">
    <property type="entry name" value="CYCLIN_TFIIIB90_rpt2"/>
    <property type="match status" value="1"/>
</dbReference>
<dbReference type="PANTHER" id="PTHR11618">
    <property type="entry name" value="TRANSCRIPTION INITIATION FACTOR IIB-RELATED"/>
    <property type="match status" value="1"/>
</dbReference>
<feature type="compositionally biased region" description="Basic and acidic residues" evidence="9">
    <location>
        <begin position="336"/>
        <end position="352"/>
    </location>
</feature>
<feature type="region of interest" description="Disordered" evidence="9">
    <location>
        <begin position="485"/>
        <end position="564"/>
    </location>
</feature>
<dbReference type="OrthoDB" id="511529at2759"/>
<reference evidence="12" key="1">
    <citation type="submission" date="2022-02" db="EMBL/GenBank/DDBJ databases">
        <authorList>
            <person name="Henning P.M."/>
            <person name="McCubbin A.G."/>
            <person name="Shore J.S."/>
        </authorList>
    </citation>
    <scope>NUCLEOTIDE SEQUENCE</scope>
    <source>
        <strain evidence="12">F60SS</strain>
        <tissue evidence="12">Leaves</tissue>
    </source>
</reference>
<comment type="caution">
    <text evidence="12">The sequence shown here is derived from an EMBL/GenBank/DDBJ whole genome shotgun (WGS) entry which is preliminary data.</text>
</comment>
<dbReference type="InterPro" id="IPR036915">
    <property type="entry name" value="Cyclin-like_sf"/>
</dbReference>
<dbReference type="GO" id="GO:0070897">
    <property type="term" value="P:transcription preinitiation complex assembly"/>
    <property type="evidence" value="ECO:0007669"/>
    <property type="project" value="InterPro"/>
</dbReference>
<evidence type="ECO:0000259" key="10">
    <source>
        <dbReference type="Pfam" id="PF00382"/>
    </source>
</evidence>
<evidence type="ECO:0000256" key="3">
    <source>
        <dbReference type="ARBA" id="ARBA00022723"/>
    </source>
</evidence>
<protein>
    <recommendedName>
        <fullName evidence="14">TFIIB-type domain-containing protein</fullName>
    </recommendedName>
</protein>
<dbReference type="GO" id="GO:0097550">
    <property type="term" value="C:transcription preinitiation complex"/>
    <property type="evidence" value="ECO:0007669"/>
    <property type="project" value="TreeGrafter"/>
</dbReference>
<name>A0A9Q0JGJ1_9ROSI</name>
<dbReference type="InterPro" id="IPR011665">
    <property type="entry name" value="BRF1_TBP-bd_dom"/>
</dbReference>
<dbReference type="FunFam" id="1.10.472.10:FF:000066">
    <property type="entry name" value="Transcription factor IIIB subunit"/>
    <property type="match status" value="1"/>
</dbReference>
<accession>A0A9Q0JGJ1</accession>
<keyword evidence="8" id="KW-0539">Nucleus</keyword>
<dbReference type="GO" id="GO:0005634">
    <property type="term" value="C:nucleus"/>
    <property type="evidence" value="ECO:0007669"/>
    <property type="project" value="UniProtKB-SubCell"/>
</dbReference>
<evidence type="ECO:0000256" key="2">
    <source>
        <dbReference type="ARBA" id="ARBA00010857"/>
    </source>
</evidence>